<feature type="domain" description="Fibronectin type-III" evidence="5">
    <location>
        <begin position="527"/>
        <end position="609"/>
    </location>
</feature>
<dbReference type="Pfam" id="PF07679">
    <property type="entry name" value="I-set"/>
    <property type="match status" value="4"/>
</dbReference>
<feature type="domain" description="Fibronectin type-III" evidence="5">
    <location>
        <begin position="712"/>
        <end position="805"/>
    </location>
</feature>
<evidence type="ECO:0000256" key="1">
    <source>
        <dbReference type="ARBA" id="ARBA00022553"/>
    </source>
</evidence>
<dbReference type="GO" id="GO:0003007">
    <property type="term" value="P:heart morphogenesis"/>
    <property type="evidence" value="ECO:0007669"/>
    <property type="project" value="UniProtKB-ARBA"/>
</dbReference>
<dbReference type="FunFam" id="2.60.40.10:FF:000022">
    <property type="entry name" value="Cardiac titin"/>
    <property type="match status" value="1"/>
</dbReference>
<name>A0A665TL04_ECHNA</name>
<reference evidence="6" key="1">
    <citation type="submission" date="2021-04" db="EMBL/GenBank/DDBJ databases">
        <authorList>
            <consortium name="Wellcome Sanger Institute Data Sharing"/>
        </authorList>
    </citation>
    <scope>NUCLEOTIDE SEQUENCE [LARGE SCALE GENOMIC DNA]</scope>
</reference>
<dbReference type="InterPro" id="IPR003598">
    <property type="entry name" value="Ig_sub2"/>
</dbReference>
<dbReference type="Gene3D" id="2.60.40.10">
    <property type="entry name" value="Immunoglobulins"/>
    <property type="match status" value="9"/>
</dbReference>
<accession>A0A665TL04</accession>
<organism evidence="6 7">
    <name type="scientific">Echeneis naucrates</name>
    <name type="common">Live sharksucker</name>
    <dbReference type="NCBI Taxonomy" id="173247"/>
    <lineage>
        <taxon>Eukaryota</taxon>
        <taxon>Metazoa</taxon>
        <taxon>Chordata</taxon>
        <taxon>Craniata</taxon>
        <taxon>Vertebrata</taxon>
        <taxon>Euteleostomi</taxon>
        <taxon>Actinopterygii</taxon>
        <taxon>Neopterygii</taxon>
        <taxon>Teleostei</taxon>
        <taxon>Neoteleostei</taxon>
        <taxon>Acanthomorphata</taxon>
        <taxon>Carangaria</taxon>
        <taxon>Carangiformes</taxon>
        <taxon>Echeneidae</taxon>
        <taxon>Echeneis</taxon>
    </lineage>
</organism>
<dbReference type="PROSITE" id="PS50853">
    <property type="entry name" value="FN3"/>
    <property type="match status" value="4"/>
</dbReference>
<feature type="domain" description="Ig-like" evidence="4">
    <location>
        <begin position="598"/>
        <end position="703"/>
    </location>
</feature>
<feature type="domain" description="Ig-like" evidence="4">
    <location>
        <begin position="79"/>
        <end position="163"/>
    </location>
</feature>
<keyword evidence="1" id="KW-0597">Phosphoprotein</keyword>
<evidence type="ECO:0000313" key="6">
    <source>
        <dbReference type="Ensembl" id="ENSENLP00000006762.1"/>
    </source>
</evidence>
<keyword evidence="3" id="KW-0393">Immunoglobulin domain</keyword>
<dbReference type="PRINTS" id="PR00014">
    <property type="entry name" value="FNTYPEIII"/>
</dbReference>
<dbReference type="CDD" id="cd00063">
    <property type="entry name" value="FN3"/>
    <property type="match status" value="4"/>
</dbReference>
<dbReference type="InterPro" id="IPR013098">
    <property type="entry name" value="Ig_I-set"/>
</dbReference>
<proteinExistence type="predicted"/>
<evidence type="ECO:0000256" key="2">
    <source>
        <dbReference type="ARBA" id="ARBA00022737"/>
    </source>
</evidence>
<dbReference type="SUPFAM" id="SSF48726">
    <property type="entry name" value="Immunoglobulin"/>
    <property type="match status" value="5"/>
</dbReference>
<dbReference type="FunFam" id="2.60.40.10:FF:001272">
    <property type="entry name" value="titin isoform X1"/>
    <property type="match status" value="1"/>
</dbReference>
<sequence length="882" mass="98253">MLYDDNTAALQIDCSKMRKLSPQEVTVGDSIELECHMTAILGFSSYISALCRVSLCDTDKTSVLTSLPYIVFSERRNPPVFTKKPSEQMEDMEGKLLKIEGRVSGSQPMSIQWFKDNTEIKSSDKYDISFKSNVAVLCIKNSRVSDSGRYSCHASNEAGTILSFVKPPVFDVPLKPVTVSEGEKLSLRCHVCGSPPLKIQWMKDRKDLTSAGSTRISFSDGMACLEISAASRHDAGDYLCKASNDAGSEFCKLQLQLQPRNWTTCSSLRKGTATFIAKVGGDPIPSVKWMKGKWRQITHGGRISIAQKGQESKLEIREVTKSDSGQYRCVASNKHGEIECSADMRVDEKKEVVQLEGDLRVILSCELSKAAGEVRWFKDGNEIFPSKNVLLQSDGRKRTLCVQTFDWYCSYLVKTELLCVSDVPEAPLNVIVGNVTKFGCTVSWEPPESDGGSPITSYIVELRDRTSVKWSPVQVTKADELSAIINDVIENKEYIFRVKAENKAGVGKPSAASQPVKIMDPIGAKATADLVWIKPNKDGGSPILGYTVEMKKADTDKWKKVNLDDFIKQCAYRVKGLEEGVTYRFRVRASNMIGDGEPREVPESITAQDILIPPEIEMDLTCRERVTVRAGHNINIVGYIKARPDPDVLWSKGETVLENTKRINIVQNLPVAHLKIKEATRADHGTYTIKASNEGGEASCTITVNVLDRPSHCQNLHITYATKDSCMVNWEAPLDNGGSEITNYIVECREPSISMWSMISSNCTNRKIKAKLMEGHEYLFRVCAENKMGPGPCVETRTPLLAIDPIEKPGEPENFRATDIGKNHVHLRWRKPDYDGGSPNLSYNLECKAKDAEEWEKLNTGILTDTFFLADKCVENQTYTFR</sequence>
<dbReference type="PROSITE" id="PS50835">
    <property type="entry name" value="IG_LIKE"/>
    <property type="match status" value="4"/>
</dbReference>
<dbReference type="AlphaFoldDB" id="A0A665TL04"/>
<dbReference type="InterPro" id="IPR036116">
    <property type="entry name" value="FN3_sf"/>
</dbReference>
<dbReference type="Proteomes" id="UP000472264">
    <property type="component" value="Chromosome 21"/>
</dbReference>
<dbReference type="InterPro" id="IPR003599">
    <property type="entry name" value="Ig_sub"/>
</dbReference>
<protein>
    <submittedName>
        <fullName evidence="6">Uncharacterized protein</fullName>
    </submittedName>
</protein>
<dbReference type="FunFam" id="2.60.40.10:FF:000107">
    <property type="entry name" value="Myosin, light chain kinase a"/>
    <property type="match status" value="1"/>
</dbReference>
<dbReference type="InterPro" id="IPR036179">
    <property type="entry name" value="Ig-like_dom_sf"/>
</dbReference>
<feature type="domain" description="Fibronectin type-III" evidence="5">
    <location>
        <begin position="811"/>
        <end position="882"/>
    </location>
</feature>
<dbReference type="PANTHER" id="PTHR14340">
    <property type="entry name" value="MICROFIBRIL-ASSOCIATED GLYCOPROTEIN 3"/>
    <property type="match status" value="1"/>
</dbReference>
<dbReference type="OMA" id="NVECAIF"/>
<dbReference type="SMART" id="SM00060">
    <property type="entry name" value="FN3"/>
    <property type="match status" value="4"/>
</dbReference>
<dbReference type="SMART" id="SM00408">
    <property type="entry name" value="IGc2"/>
    <property type="match status" value="4"/>
</dbReference>
<dbReference type="FunFam" id="2.60.40.10:FF:000002">
    <property type="entry name" value="Titin a"/>
    <property type="match status" value="1"/>
</dbReference>
<feature type="domain" description="Ig-like" evidence="4">
    <location>
        <begin position="264"/>
        <end position="345"/>
    </location>
</feature>
<dbReference type="InterPro" id="IPR003961">
    <property type="entry name" value="FN3_dom"/>
</dbReference>
<dbReference type="FunFam" id="2.60.40.10:FF:000127">
    <property type="entry name" value="titin isoform X1"/>
    <property type="match status" value="1"/>
</dbReference>
<dbReference type="FunFam" id="2.60.40.10:FF:000003">
    <property type="entry name" value="Titin isoform E"/>
    <property type="match status" value="1"/>
</dbReference>
<evidence type="ECO:0000313" key="7">
    <source>
        <dbReference type="Proteomes" id="UP000472264"/>
    </source>
</evidence>
<reference evidence="6" key="2">
    <citation type="submission" date="2025-08" db="UniProtKB">
        <authorList>
            <consortium name="Ensembl"/>
        </authorList>
    </citation>
    <scope>IDENTIFICATION</scope>
</reference>
<evidence type="ECO:0000259" key="5">
    <source>
        <dbReference type="PROSITE" id="PS50853"/>
    </source>
</evidence>
<evidence type="ECO:0000256" key="3">
    <source>
        <dbReference type="ARBA" id="ARBA00023319"/>
    </source>
</evidence>
<dbReference type="InterPro" id="IPR013783">
    <property type="entry name" value="Ig-like_fold"/>
</dbReference>
<dbReference type="Ensembl" id="ENSENLT00000007060.1">
    <property type="protein sequence ID" value="ENSENLP00000006762.1"/>
    <property type="gene ID" value="ENSENLG00000003208.1"/>
</dbReference>
<dbReference type="GO" id="GO:0055013">
    <property type="term" value="P:cardiac muscle cell development"/>
    <property type="evidence" value="ECO:0007669"/>
    <property type="project" value="UniProtKB-ARBA"/>
</dbReference>
<dbReference type="FunFam" id="2.60.40.10:FF:000135">
    <property type="entry name" value="Titin a"/>
    <property type="match status" value="1"/>
</dbReference>
<feature type="domain" description="Ig-like" evidence="4">
    <location>
        <begin position="167"/>
        <end position="256"/>
    </location>
</feature>
<dbReference type="InterPro" id="IPR007110">
    <property type="entry name" value="Ig-like_dom"/>
</dbReference>
<dbReference type="SUPFAM" id="SSF49265">
    <property type="entry name" value="Fibronectin type III"/>
    <property type="match status" value="2"/>
</dbReference>
<dbReference type="PANTHER" id="PTHR14340:SF13">
    <property type="entry name" value="TITIN"/>
    <property type="match status" value="1"/>
</dbReference>
<evidence type="ECO:0000259" key="4">
    <source>
        <dbReference type="PROSITE" id="PS50835"/>
    </source>
</evidence>
<keyword evidence="2" id="KW-0677">Repeat</keyword>
<dbReference type="SMART" id="SM00409">
    <property type="entry name" value="IG"/>
    <property type="match status" value="4"/>
</dbReference>
<keyword evidence="7" id="KW-1185">Reference proteome</keyword>
<dbReference type="Pfam" id="PF00041">
    <property type="entry name" value="fn3"/>
    <property type="match status" value="3"/>
</dbReference>
<feature type="domain" description="Fibronectin type-III" evidence="5">
    <location>
        <begin position="426"/>
        <end position="521"/>
    </location>
</feature>
<reference evidence="6" key="3">
    <citation type="submission" date="2025-09" db="UniProtKB">
        <authorList>
            <consortium name="Ensembl"/>
        </authorList>
    </citation>
    <scope>IDENTIFICATION</scope>
</reference>